<name>A0ABQ6QAY8_9GAMM</name>
<evidence type="ECO:0008006" key="4">
    <source>
        <dbReference type="Google" id="ProtNLM"/>
    </source>
</evidence>
<accession>A0ABQ6QAY8</accession>
<organism evidence="2 3">
    <name type="scientific">Stenotrophomonas sepilia</name>
    <dbReference type="NCBI Taxonomy" id="2860290"/>
    <lineage>
        <taxon>Bacteria</taxon>
        <taxon>Pseudomonadati</taxon>
        <taxon>Pseudomonadota</taxon>
        <taxon>Gammaproteobacteria</taxon>
        <taxon>Lysobacterales</taxon>
        <taxon>Lysobacteraceae</taxon>
        <taxon>Stenotrophomonas</taxon>
        <taxon>Stenotrophomonas maltophilia group</taxon>
    </lineage>
</organism>
<evidence type="ECO:0000256" key="1">
    <source>
        <dbReference type="SAM" id="MobiDB-lite"/>
    </source>
</evidence>
<dbReference type="EMBL" id="BTRJ01000012">
    <property type="protein sequence ID" value="GMR27299.1"/>
    <property type="molecule type" value="Genomic_DNA"/>
</dbReference>
<evidence type="ECO:0000313" key="3">
    <source>
        <dbReference type="Proteomes" id="UP001306668"/>
    </source>
</evidence>
<comment type="caution">
    <text evidence="2">The sequence shown here is derived from an EMBL/GenBank/DDBJ whole genome shotgun (WGS) entry which is preliminary data.</text>
</comment>
<keyword evidence="3" id="KW-1185">Reference proteome</keyword>
<feature type="region of interest" description="Disordered" evidence="1">
    <location>
        <begin position="38"/>
        <end position="61"/>
    </location>
</feature>
<evidence type="ECO:0000313" key="2">
    <source>
        <dbReference type="EMBL" id="GMR27299.1"/>
    </source>
</evidence>
<proteinExistence type="predicted"/>
<sequence>MLDAPASALSIERLLEVRSAVETVEQQAGRTTYCWLQRNGRTSERPGTKHDMLQQPSGFDR</sequence>
<gene>
    <name evidence="2" type="ORF">STENOSP10_15180</name>
</gene>
<dbReference type="Proteomes" id="UP001306668">
    <property type="component" value="Unassembled WGS sequence"/>
</dbReference>
<reference evidence="3" key="1">
    <citation type="submission" date="2023-07" db="EMBL/GenBank/DDBJ databases">
        <title>Genome sequence of Stenotrophomonas sp. Alg010 isolated from Sargassum waste.</title>
        <authorList>
            <person name="Mohapatra"/>
            <person name="B.R."/>
        </authorList>
    </citation>
    <scope>NUCLEOTIDE SEQUENCE [LARGE SCALE GENOMIC DNA]</scope>
    <source>
        <strain evidence="3">Alg010</strain>
    </source>
</reference>
<protein>
    <recommendedName>
        <fullName evidence="4">Transposase</fullName>
    </recommendedName>
</protein>
<feature type="compositionally biased region" description="Basic and acidic residues" evidence="1">
    <location>
        <begin position="41"/>
        <end position="52"/>
    </location>
</feature>